<sequence>MVPSTLPHDEEGGKGRSHPPPSRIPNDVDSCRPASPVNRSPVSKRPIEVFMPKTISEIFASWTRRIRGERKRRKAGQVVPTPEISPFPELPIEVVEQILYFAIEVPGMAVVVARVGRFIHHQAMQRLYSIVRVAGEPSHAGLASTLKRNPDLASLIKSIVVDTFGVRISGLGWDEDIAVILRATAPTLEDLHIIHDTDIHSDYDYQSVNPRSFLLDGRSRLPCYSLRWSNLTHVITNDPTQLWLFDVNQFPSLTHLATRVLLADLYVWHIIYKPALRQFSNQIIGSPLFLVIVLQHEIAPLAISDLSLLFPDHVQMVTVLLPEAFSPFASGDRYQIRKKLHEAHFTGALWDVHRCEAGVIFGGLDNPQPE</sequence>
<keyword evidence="3" id="KW-1185">Reference proteome</keyword>
<evidence type="ECO:0000256" key="1">
    <source>
        <dbReference type="SAM" id="MobiDB-lite"/>
    </source>
</evidence>
<proteinExistence type="predicted"/>
<reference evidence="3" key="1">
    <citation type="journal article" date="2014" name="Proc. Natl. Acad. Sci. U.S.A.">
        <title>Extensive sampling of basidiomycete genomes demonstrates inadequacy of the white-rot/brown-rot paradigm for wood decay fungi.</title>
        <authorList>
            <person name="Riley R."/>
            <person name="Salamov A.A."/>
            <person name="Brown D.W."/>
            <person name="Nagy L.G."/>
            <person name="Floudas D."/>
            <person name="Held B.W."/>
            <person name="Levasseur A."/>
            <person name="Lombard V."/>
            <person name="Morin E."/>
            <person name="Otillar R."/>
            <person name="Lindquist E.A."/>
            <person name="Sun H."/>
            <person name="LaButti K.M."/>
            <person name="Schmutz J."/>
            <person name="Jabbour D."/>
            <person name="Luo H."/>
            <person name="Baker S.E."/>
            <person name="Pisabarro A.G."/>
            <person name="Walton J.D."/>
            <person name="Blanchette R.A."/>
            <person name="Henrissat B."/>
            <person name="Martin F."/>
            <person name="Cullen D."/>
            <person name="Hibbett D.S."/>
            <person name="Grigoriev I.V."/>
        </authorList>
    </citation>
    <scope>NUCLEOTIDE SEQUENCE [LARGE SCALE GENOMIC DNA]</scope>
    <source>
        <strain evidence="3">MUCL 33604</strain>
    </source>
</reference>
<dbReference type="HOGENOM" id="CLU_063716_0_0_1"/>
<organism evidence="2 3">
    <name type="scientific">Jaapia argillacea MUCL 33604</name>
    <dbReference type="NCBI Taxonomy" id="933084"/>
    <lineage>
        <taxon>Eukaryota</taxon>
        <taxon>Fungi</taxon>
        <taxon>Dikarya</taxon>
        <taxon>Basidiomycota</taxon>
        <taxon>Agaricomycotina</taxon>
        <taxon>Agaricomycetes</taxon>
        <taxon>Agaricomycetidae</taxon>
        <taxon>Jaapiales</taxon>
        <taxon>Jaapiaceae</taxon>
        <taxon>Jaapia</taxon>
    </lineage>
</organism>
<evidence type="ECO:0000313" key="2">
    <source>
        <dbReference type="EMBL" id="KDQ56625.1"/>
    </source>
</evidence>
<dbReference type="InParanoid" id="A0A067PS13"/>
<feature type="region of interest" description="Disordered" evidence="1">
    <location>
        <begin position="1"/>
        <end position="42"/>
    </location>
</feature>
<dbReference type="Proteomes" id="UP000027265">
    <property type="component" value="Unassembled WGS sequence"/>
</dbReference>
<dbReference type="AlphaFoldDB" id="A0A067PS13"/>
<gene>
    <name evidence="2" type="ORF">JAAARDRAFT_207729</name>
</gene>
<dbReference type="EMBL" id="KL197721">
    <property type="protein sequence ID" value="KDQ56625.1"/>
    <property type="molecule type" value="Genomic_DNA"/>
</dbReference>
<name>A0A067PS13_9AGAM</name>
<protein>
    <submittedName>
        <fullName evidence="2">Uncharacterized protein</fullName>
    </submittedName>
</protein>
<evidence type="ECO:0000313" key="3">
    <source>
        <dbReference type="Proteomes" id="UP000027265"/>
    </source>
</evidence>
<accession>A0A067PS13</accession>